<dbReference type="Pfam" id="PF00482">
    <property type="entry name" value="T2SSF"/>
    <property type="match status" value="2"/>
</dbReference>
<accession>A0A1H9EWR9</accession>
<gene>
    <name evidence="9" type="ORF">SAMN04487977_103295</name>
</gene>
<dbReference type="AlphaFoldDB" id="A0A1H9EWR9"/>
<feature type="transmembrane region" description="Helical" evidence="7">
    <location>
        <begin position="269"/>
        <end position="294"/>
    </location>
</feature>
<dbReference type="PANTHER" id="PTHR30012">
    <property type="entry name" value="GENERAL SECRETION PATHWAY PROTEIN"/>
    <property type="match status" value="1"/>
</dbReference>
<dbReference type="GO" id="GO:0005886">
    <property type="term" value="C:plasma membrane"/>
    <property type="evidence" value="ECO:0007669"/>
    <property type="project" value="UniProtKB-SubCell"/>
</dbReference>
<dbReference type="OrthoDB" id="358928at2"/>
<evidence type="ECO:0000313" key="9">
    <source>
        <dbReference type="EMBL" id="SEQ29673.1"/>
    </source>
</evidence>
<evidence type="ECO:0000256" key="1">
    <source>
        <dbReference type="ARBA" id="ARBA00004651"/>
    </source>
</evidence>
<evidence type="ECO:0000256" key="4">
    <source>
        <dbReference type="ARBA" id="ARBA00022692"/>
    </source>
</evidence>
<evidence type="ECO:0000256" key="2">
    <source>
        <dbReference type="ARBA" id="ARBA00005745"/>
    </source>
</evidence>
<evidence type="ECO:0000259" key="8">
    <source>
        <dbReference type="Pfam" id="PF00482"/>
    </source>
</evidence>
<dbReference type="InterPro" id="IPR003004">
    <property type="entry name" value="GspF/PilC"/>
</dbReference>
<keyword evidence="6 7" id="KW-0472">Membrane</keyword>
<organism evidence="9 10">
    <name type="scientific">Treponema bryantii</name>
    <dbReference type="NCBI Taxonomy" id="163"/>
    <lineage>
        <taxon>Bacteria</taxon>
        <taxon>Pseudomonadati</taxon>
        <taxon>Spirochaetota</taxon>
        <taxon>Spirochaetia</taxon>
        <taxon>Spirochaetales</taxon>
        <taxon>Treponemataceae</taxon>
        <taxon>Treponema</taxon>
    </lineage>
</organism>
<feature type="domain" description="Type II secretion system protein GspF" evidence="8">
    <location>
        <begin position="172"/>
        <end position="292"/>
    </location>
</feature>
<comment type="subcellular location">
    <subcellularLocation>
        <location evidence="1">Cell membrane</location>
        <topology evidence="1">Multi-pass membrane protein</topology>
    </subcellularLocation>
</comment>
<dbReference type="Gene3D" id="1.20.81.30">
    <property type="entry name" value="Type II secretion system (T2SS), domain F"/>
    <property type="match status" value="1"/>
</dbReference>
<name>A0A1H9EWR9_9SPIR</name>
<dbReference type="PANTHER" id="PTHR30012:SF0">
    <property type="entry name" value="TYPE II SECRETION SYSTEM PROTEIN F-RELATED"/>
    <property type="match status" value="1"/>
</dbReference>
<dbReference type="RefSeq" id="WP_074642567.1">
    <property type="nucleotide sequence ID" value="NZ_FOFU01000003.1"/>
</dbReference>
<keyword evidence="3" id="KW-1003">Cell membrane</keyword>
<keyword evidence="4 7" id="KW-0812">Transmembrane</keyword>
<keyword evidence="5 7" id="KW-1133">Transmembrane helix</keyword>
<dbReference type="EMBL" id="FOFU01000003">
    <property type="protein sequence ID" value="SEQ29673.1"/>
    <property type="molecule type" value="Genomic_DNA"/>
</dbReference>
<dbReference type="InterPro" id="IPR018076">
    <property type="entry name" value="T2SS_GspF_dom"/>
</dbReference>
<evidence type="ECO:0000256" key="5">
    <source>
        <dbReference type="ARBA" id="ARBA00022989"/>
    </source>
</evidence>
<feature type="domain" description="Type II secretion system protein GspF" evidence="8">
    <location>
        <begin position="13"/>
        <end position="125"/>
    </location>
</feature>
<dbReference type="Proteomes" id="UP000182360">
    <property type="component" value="Unassembled WGS sequence"/>
</dbReference>
<evidence type="ECO:0000313" key="10">
    <source>
        <dbReference type="Proteomes" id="UP000182360"/>
    </source>
</evidence>
<sequence length="300" mass="33959">MLEFTKALYELFIRQGLTLTQSLLIMRAKPRKDRVNRAAASIYAALENGSLFSNALKVCKDCTFDPVYISFISIAEKNGDLKSTLSFLKQKLEREAECRKKIKGALVYPIFVVMVSVAATIFIGLYTKTADFQVLMKYVLGLFTVCMFLIFLIIKMLGESRLFESFTAVDFLLRNGIELSVAVGCAIQIAGPSSRIGRFFENARIKLLYGMNLQNAFLPSDEYKGFYNSKLQEAFYYADTGGSKEDLFRKIAGYLEEEKERSRNICISLIEPLFIVITGGFILVLLMTFFMPLINNIAFM</sequence>
<proteinExistence type="inferred from homology"/>
<evidence type="ECO:0000256" key="3">
    <source>
        <dbReference type="ARBA" id="ARBA00022475"/>
    </source>
</evidence>
<evidence type="ECO:0000256" key="6">
    <source>
        <dbReference type="ARBA" id="ARBA00023136"/>
    </source>
</evidence>
<protein>
    <submittedName>
        <fullName evidence="9">Type II secretory pathway, component PulF</fullName>
    </submittedName>
</protein>
<evidence type="ECO:0000256" key="7">
    <source>
        <dbReference type="SAM" id="Phobius"/>
    </source>
</evidence>
<feature type="transmembrane region" description="Helical" evidence="7">
    <location>
        <begin position="138"/>
        <end position="157"/>
    </location>
</feature>
<reference evidence="9 10" key="1">
    <citation type="submission" date="2016-10" db="EMBL/GenBank/DDBJ databases">
        <authorList>
            <person name="de Groot N.N."/>
        </authorList>
    </citation>
    <scope>NUCLEOTIDE SEQUENCE [LARGE SCALE GENOMIC DNA]</scope>
    <source>
        <strain evidence="9 10">B25</strain>
    </source>
</reference>
<dbReference type="InterPro" id="IPR042094">
    <property type="entry name" value="T2SS_GspF_sf"/>
</dbReference>
<comment type="similarity">
    <text evidence="2">Belongs to the GSP F family.</text>
</comment>
<keyword evidence="10" id="KW-1185">Reference proteome</keyword>
<feature type="transmembrane region" description="Helical" evidence="7">
    <location>
        <begin position="106"/>
        <end position="126"/>
    </location>
</feature>